<feature type="transmembrane region" description="Helical" evidence="2">
    <location>
        <begin position="71"/>
        <end position="95"/>
    </location>
</feature>
<feature type="compositionally biased region" description="Basic and acidic residues" evidence="1">
    <location>
        <begin position="290"/>
        <end position="306"/>
    </location>
</feature>
<gene>
    <name evidence="3" type="ORF">FAZ78_15125</name>
</gene>
<feature type="region of interest" description="Disordered" evidence="1">
    <location>
        <begin position="282"/>
        <end position="311"/>
    </location>
</feature>
<accession>A0A4U0Z2V9</accession>
<dbReference type="GO" id="GO:0016020">
    <property type="term" value="C:membrane"/>
    <property type="evidence" value="ECO:0007669"/>
    <property type="project" value="UniProtKB-SubCell"/>
</dbReference>
<sequence>MDRLWETIRANRRHALRVGLQTAAAVLCVHLVMQRLAPELQSWAVLSALLTIGASADATLHAGLGRIGGALIGAALGLICVALLGSSTLAALLVASVLGNAVGAIRGSLGYAAVLAAIIALDPTPEGGMALSLAGAIVFGSVAGSLASLIVWPVFGRDRAALSLQRALRDCRSFLTLIEHGVGEGDRESREKVNLAFRRNITDLRDRIAETRFTASLPSGVGLHRAAEGAEAFWYALVVLDRVVSVERQDLPDGAVEQLQPVLTRLSSEANRIVDALPTVTAPGKGKPISPDRLREAAGAARDRARSLTAGTARQDRALQALIFALNEIEESLLKLLQVMQPEGEGAPEPPPATA</sequence>
<keyword evidence="2" id="KW-0472">Membrane</keyword>
<organism evidence="3 4">
    <name type="scientific">Cereibacter changlensis</name>
    <dbReference type="NCBI Taxonomy" id="402884"/>
    <lineage>
        <taxon>Bacteria</taxon>
        <taxon>Pseudomonadati</taxon>
        <taxon>Pseudomonadota</taxon>
        <taxon>Alphaproteobacteria</taxon>
        <taxon>Rhodobacterales</taxon>
        <taxon>Paracoccaceae</taxon>
        <taxon>Cereibacter</taxon>
    </lineage>
</organism>
<dbReference type="AlphaFoldDB" id="A0A4U0Z2V9"/>
<dbReference type="EMBL" id="SWAU01000151">
    <property type="protein sequence ID" value="TKA95773.1"/>
    <property type="molecule type" value="Genomic_DNA"/>
</dbReference>
<keyword evidence="2" id="KW-0812">Transmembrane</keyword>
<proteinExistence type="predicted"/>
<comment type="caution">
    <text evidence="3">The sequence shown here is derived from an EMBL/GenBank/DDBJ whole genome shotgun (WGS) entry which is preliminary data.</text>
</comment>
<dbReference type="RefSeq" id="WP_136793335.1">
    <property type="nucleotide sequence ID" value="NZ_SWAU01000151.1"/>
</dbReference>
<feature type="transmembrane region" description="Helical" evidence="2">
    <location>
        <begin position="101"/>
        <end position="121"/>
    </location>
</feature>
<evidence type="ECO:0000313" key="3">
    <source>
        <dbReference type="EMBL" id="TKA95773.1"/>
    </source>
</evidence>
<feature type="transmembrane region" description="Helical" evidence="2">
    <location>
        <begin position="133"/>
        <end position="155"/>
    </location>
</feature>
<feature type="transmembrane region" description="Helical" evidence="2">
    <location>
        <begin position="43"/>
        <end position="64"/>
    </location>
</feature>
<protein>
    <recommendedName>
        <fullName evidence="5">FUSC family protein</fullName>
    </recommendedName>
</protein>
<evidence type="ECO:0000313" key="4">
    <source>
        <dbReference type="Proteomes" id="UP000306340"/>
    </source>
</evidence>
<evidence type="ECO:0000256" key="2">
    <source>
        <dbReference type="SAM" id="Phobius"/>
    </source>
</evidence>
<evidence type="ECO:0000256" key="1">
    <source>
        <dbReference type="SAM" id="MobiDB-lite"/>
    </source>
</evidence>
<dbReference type="Proteomes" id="UP000306340">
    <property type="component" value="Unassembled WGS sequence"/>
</dbReference>
<evidence type="ECO:0008006" key="5">
    <source>
        <dbReference type="Google" id="ProtNLM"/>
    </source>
</evidence>
<reference evidence="3 4" key="1">
    <citation type="submission" date="2019-04" db="EMBL/GenBank/DDBJ databases">
        <title>Crypto-aerobic microbial life in anoxic (sulfidic) marine sediments.</title>
        <authorList>
            <person name="Bhattacharya S."/>
            <person name="Roy C."/>
            <person name="Mondal N."/>
            <person name="Sarkar J."/>
            <person name="Mandal S."/>
            <person name="Rameez M.J."/>
            <person name="Ghosh W."/>
        </authorList>
    </citation>
    <scope>NUCLEOTIDE SEQUENCE [LARGE SCALE GENOMIC DNA]</scope>
    <source>
        <strain evidence="3 4">SBBC</strain>
    </source>
</reference>
<name>A0A4U0Z2V9_9RHOB</name>
<keyword evidence="2" id="KW-1133">Transmembrane helix</keyword>